<evidence type="ECO:0000256" key="2">
    <source>
        <dbReference type="SAM" id="SignalP"/>
    </source>
</evidence>
<name>A0A2T7G6P3_9RHOB</name>
<dbReference type="RefSeq" id="WP_108692140.1">
    <property type="nucleotide sequence ID" value="NZ_QCYH01000005.1"/>
</dbReference>
<dbReference type="InterPro" id="IPR012336">
    <property type="entry name" value="Thioredoxin-like_fold"/>
</dbReference>
<feature type="domain" description="Thioredoxin-like fold" evidence="3">
    <location>
        <begin position="50"/>
        <end position="216"/>
    </location>
</feature>
<keyword evidence="2" id="KW-0732">Signal</keyword>
<evidence type="ECO:0000313" key="4">
    <source>
        <dbReference type="EMBL" id="PVA10057.1"/>
    </source>
</evidence>
<comment type="caution">
    <text evidence="4">The sequence shown here is derived from an EMBL/GenBank/DDBJ whole genome shotgun (WGS) entry which is preliminary data.</text>
</comment>
<evidence type="ECO:0000259" key="3">
    <source>
        <dbReference type="Pfam" id="PF13462"/>
    </source>
</evidence>
<accession>A0A2T7G6P3</accession>
<dbReference type="Proteomes" id="UP000244446">
    <property type="component" value="Unassembled WGS sequence"/>
</dbReference>
<feature type="chain" id="PRO_5015407318" evidence="2">
    <location>
        <begin position="21"/>
        <end position="220"/>
    </location>
</feature>
<dbReference type="InterPro" id="IPR036249">
    <property type="entry name" value="Thioredoxin-like_sf"/>
</dbReference>
<dbReference type="PANTHER" id="PTHR13887">
    <property type="entry name" value="GLUTATHIONE S-TRANSFERASE KAPPA"/>
    <property type="match status" value="1"/>
</dbReference>
<dbReference type="EMBL" id="QCYH01000005">
    <property type="protein sequence ID" value="PVA10057.1"/>
    <property type="molecule type" value="Genomic_DNA"/>
</dbReference>
<sequence>MNRKILIAAAALAILGAALWWQLGGQHTAEAASDDVPAEFADVDTSGIVEMTMGPEDAAVTVTEYASLTCPHCADFHKTTFQELKRDFIDTGKIRYVYRDVFFDGAGLRGSLLARCAGPTRFFGINDLLYTRQAEWLDAKTMGDVMDNLRTIGKVAGLSDDQITACLEDQDKAQVLEAWFRQHAAEDGITSTPTVLVDGQAYGNPPYDDLKAVLDEKLNQ</sequence>
<feature type="signal peptide" evidence="2">
    <location>
        <begin position="1"/>
        <end position="20"/>
    </location>
</feature>
<proteinExistence type="inferred from homology"/>
<dbReference type="PANTHER" id="PTHR13887:SF56">
    <property type="entry name" value="THIOREDOXIN-LIKE REDUCTASE RV2466C"/>
    <property type="match status" value="1"/>
</dbReference>
<organism evidence="4 5">
    <name type="scientific">Pelagivirga sediminicola</name>
    <dbReference type="NCBI Taxonomy" id="2170575"/>
    <lineage>
        <taxon>Bacteria</taxon>
        <taxon>Pseudomonadati</taxon>
        <taxon>Pseudomonadota</taxon>
        <taxon>Alphaproteobacteria</taxon>
        <taxon>Rhodobacterales</taxon>
        <taxon>Paracoccaceae</taxon>
        <taxon>Pelagivirga</taxon>
    </lineage>
</organism>
<protein>
    <submittedName>
        <fullName evidence="4">Thiol-disulfide oxidoreductase</fullName>
    </submittedName>
</protein>
<evidence type="ECO:0000256" key="1">
    <source>
        <dbReference type="ARBA" id="ARBA00005791"/>
    </source>
</evidence>
<gene>
    <name evidence="4" type="ORF">DC366_10405</name>
</gene>
<dbReference type="SUPFAM" id="SSF52833">
    <property type="entry name" value="Thioredoxin-like"/>
    <property type="match status" value="1"/>
</dbReference>
<dbReference type="Pfam" id="PF13462">
    <property type="entry name" value="Thioredoxin_4"/>
    <property type="match status" value="1"/>
</dbReference>
<keyword evidence="5" id="KW-1185">Reference proteome</keyword>
<dbReference type="AlphaFoldDB" id="A0A2T7G6P3"/>
<dbReference type="CDD" id="cd02972">
    <property type="entry name" value="DsbA_family"/>
    <property type="match status" value="1"/>
</dbReference>
<reference evidence="4 5" key="1">
    <citation type="submission" date="2018-04" db="EMBL/GenBank/DDBJ databases">
        <title>Pelagivirga bohaiensis gen. nov., sp. nov., a bacterium isolated from the Bohai Sea.</title>
        <authorList>
            <person name="Ji X."/>
        </authorList>
    </citation>
    <scope>NUCLEOTIDE SEQUENCE [LARGE SCALE GENOMIC DNA]</scope>
    <source>
        <strain evidence="4 5">BH-SD19</strain>
    </source>
</reference>
<evidence type="ECO:0000313" key="5">
    <source>
        <dbReference type="Proteomes" id="UP000244446"/>
    </source>
</evidence>
<dbReference type="OrthoDB" id="8478320at2"/>
<dbReference type="Gene3D" id="3.40.30.10">
    <property type="entry name" value="Glutaredoxin"/>
    <property type="match status" value="1"/>
</dbReference>
<comment type="similarity">
    <text evidence="1">Belongs to the thioredoxin family. DsbA subfamily.</text>
</comment>